<reference evidence="1 2" key="1">
    <citation type="journal article" date="2021" name="Hortic Res">
        <title>Chromosome-scale assembly of the Dendrobium chrysotoxum genome enhances the understanding of orchid evolution.</title>
        <authorList>
            <person name="Zhang Y."/>
            <person name="Zhang G.Q."/>
            <person name="Zhang D."/>
            <person name="Liu X.D."/>
            <person name="Xu X.Y."/>
            <person name="Sun W.H."/>
            <person name="Yu X."/>
            <person name="Zhu X."/>
            <person name="Wang Z.W."/>
            <person name="Zhao X."/>
            <person name="Zhong W.Y."/>
            <person name="Chen H."/>
            <person name="Yin W.L."/>
            <person name="Huang T."/>
            <person name="Niu S.C."/>
            <person name="Liu Z.J."/>
        </authorList>
    </citation>
    <scope>NUCLEOTIDE SEQUENCE [LARGE SCALE GENOMIC DNA]</scope>
    <source>
        <strain evidence="1">Lindl</strain>
    </source>
</reference>
<comment type="caution">
    <text evidence="1">The sequence shown here is derived from an EMBL/GenBank/DDBJ whole genome shotgun (WGS) entry which is preliminary data.</text>
</comment>
<gene>
    <name evidence="1" type="ORF">IEQ34_010181</name>
</gene>
<dbReference type="AlphaFoldDB" id="A0AAV7H2F8"/>
<protein>
    <submittedName>
        <fullName evidence="1">Uncharacterized protein</fullName>
    </submittedName>
</protein>
<dbReference type="EMBL" id="JAGFBR010000009">
    <property type="protein sequence ID" value="KAH0462606.1"/>
    <property type="molecule type" value="Genomic_DNA"/>
</dbReference>
<evidence type="ECO:0000313" key="2">
    <source>
        <dbReference type="Proteomes" id="UP000775213"/>
    </source>
</evidence>
<organism evidence="1 2">
    <name type="scientific">Dendrobium chrysotoxum</name>
    <name type="common">Orchid</name>
    <dbReference type="NCBI Taxonomy" id="161865"/>
    <lineage>
        <taxon>Eukaryota</taxon>
        <taxon>Viridiplantae</taxon>
        <taxon>Streptophyta</taxon>
        <taxon>Embryophyta</taxon>
        <taxon>Tracheophyta</taxon>
        <taxon>Spermatophyta</taxon>
        <taxon>Magnoliopsida</taxon>
        <taxon>Liliopsida</taxon>
        <taxon>Asparagales</taxon>
        <taxon>Orchidaceae</taxon>
        <taxon>Epidendroideae</taxon>
        <taxon>Malaxideae</taxon>
        <taxon>Dendrobiinae</taxon>
        <taxon>Dendrobium</taxon>
    </lineage>
</organism>
<accession>A0AAV7H2F8</accession>
<keyword evidence="2" id="KW-1185">Reference proteome</keyword>
<evidence type="ECO:0000313" key="1">
    <source>
        <dbReference type="EMBL" id="KAH0462606.1"/>
    </source>
</evidence>
<sequence length="239" mass="26900">MDGAEEKHVVKALLSHLHRPKLRRDGKCDETPLWILPKAYRSLLGSHGLTITKIVEVAALAVDLCHFDITSQVPTGLSQYVSSSNSKEEQASWHNKLLKAWNEDWPPPKQPEVATMLVLQTLYIIMKANFEGFLTVYGLPYVSQTIEVDIEVTTTRPEGITPPLPEGVQFELLTLPVDKKAIGDGDGFTANINITEPRELKLMPQKVINAIIRMENARDAKDFKQEKLIKKSVIDSEYR</sequence>
<name>A0AAV7H2F8_DENCH</name>
<proteinExistence type="predicted"/>
<dbReference type="Proteomes" id="UP000775213">
    <property type="component" value="Unassembled WGS sequence"/>
</dbReference>